<evidence type="ECO:0000313" key="2">
    <source>
        <dbReference type="EMBL" id="GGA05373.1"/>
    </source>
</evidence>
<evidence type="ECO:0000256" key="1">
    <source>
        <dbReference type="SAM" id="SignalP"/>
    </source>
</evidence>
<dbReference type="Proteomes" id="UP000628017">
    <property type="component" value="Unassembled WGS sequence"/>
</dbReference>
<sequence length="140" mass="15443">MYILQHHIARSALVLLALCLLSAAAQAQEPRRVETAIWDRVNTKAITGGRILFKGQEMLLENLTCPDVDKTAGRDAKALMNTFLRRAGHFECDVVELPDSRLRGRCTVAERRGLKGRNLSTGMVQSGLCHAGDRTKGQNT</sequence>
<organism evidence="2 3">
    <name type="scientific">Neptunicoccus cionae</name>
    <dbReference type="NCBI Taxonomy" id="2035344"/>
    <lineage>
        <taxon>Bacteria</taxon>
        <taxon>Pseudomonadati</taxon>
        <taxon>Pseudomonadota</taxon>
        <taxon>Alphaproteobacteria</taxon>
        <taxon>Rhodobacterales</taxon>
        <taxon>Paracoccaceae</taxon>
        <taxon>Neptunicoccus</taxon>
    </lineage>
</organism>
<proteinExistence type="predicted"/>
<dbReference type="RefSeq" id="WP_188669916.1">
    <property type="nucleotide sequence ID" value="NZ_BMKA01000001.1"/>
</dbReference>
<protein>
    <recommendedName>
        <fullName evidence="4">Nuclease</fullName>
    </recommendedName>
</protein>
<reference evidence="2" key="2">
    <citation type="submission" date="2020-09" db="EMBL/GenBank/DDBJ databases">
        <authorList>
            <person name="Sun Q."/>
            <person name="Zhou Y."/>
        </authorList>
    </citation>
    <scope>NUCLEOTIDE SEQUENCE</scope>
    <source>
        <strain evidence="2">CGMCC 1.15880</strain>
    </source>
</reference>
<accession>A0A916QS37</accession>
<keyword evidence="3" id="KW-1185">Reference proteome</keyword>
<dbReference type="AlphaFoldDB" id="A0A916QS37"/>
<feature type="chain" id="PRO_5036834732" description="Nuclease" evidence="1">
    <location>
        <begin position="28"/>
        <end position="140"/>
    </location>
</feature>
<comment type="caution">
    <text evidence="2">The sequence shown here is derived from an EMBL/GenBank/DDBJ whole genome shotgun (WGS) entry which is preliminary data.</text>
</comment>
<name>A0A916QS37_9RHOB</name>
<evidence type="ECO:0000313" key="3">
    <source>
        <dbReference type="Proteomes" id="UP000628017"/>
    </source>
</evidence>
<keyword evidence="1" id="KW-0732">Signal</keyword>
<reference evidence="2" key="1">
    <citation type="journal article" date="2014" name="Int. J. Syst. Evol. Microbiol.">
        <title>Complete genome sequence of Corynebacterium casei LMG S-19264T (=DSM 44701T), isolated from a smear-ripened cheese.</title>
        <authorList>
            <consortium name="US DOE Joint Genome Institute (JGI-PGF)"/>
            <person name="Walter F."/>
            <person name="Albersmeier A."/>
            <person name="Kalinowski J."/>
            <person name="Ruckert C."/>
        </authorList>
    </citation>
    <scope>NUCLEOTIDE SEQUENCE</scope>
    <source>
        <strain evidence="2">CGMCC 1.15880</strain>
    </source>
</reference>
<dbReference type="EMBL" id="BMKA01000001">
    <property type="protein sequence ID" value="GGA05373.1"/>
    <property type="molecule type" value="Genomic_DNA"/>
</dbReference>
<feature type="signal peptide" evidence="1">
    <location>
        <begin position="1"/>
        <end position="27"/>
    </location>
</feature>
<evidence type="ECO:0008006" key="4">
    <source>
        <dbReference type="Google" id="ProtNLM"/>
    </source>
</evidence>
<gene>
    <name evidence="2" type="ORF">GCM10011498_01240</name>
</gene>